<dbReference type="InterPro" id="IPR041650">
    <property type="entry name" value="HEPN_Swt1"/>
</dbReference>
<proteinExistence type="predicted"/>
<dbReference type="Proteomes" id="UP001501237">
    <property type="component" value="Unassembled WGS sequence"/>
</dbReference>
<feature type="domain" description="Swt1-like HEPN" evidence="2">
    <location>
        <begin position="34"/>
        <end position="140"/>
    </location>
</feature>
<evidence type="ECO:0000259" key="2">
    <source>
        <dbReference type="Pfam" id="PF18731"/>
    </source>
</evidence>
<reference evidence="4" key="1">
    <citation type="journal article" date="2019" name="Int. J. Syst. Evol. Microbiol.">
        <title>The Global Catalogue of Microorganisms (GCM) 10K type strain sequencing project: providing services to taxonomists for standard genome sequencing and annotation.</title>
        <authorList>
            <consortium name="The Broad Institute Genomics Platform"/>
            <consortium name="The Broad Institute Genome Sequencing Center for Infectious Disease"/>
            <person name="Wu L."/>
            <person name="Ma J."/>
        </authorList>
    </citation>
    <scope>NUCLEOTIDE SEQUENCE [LARGE SCALE GENOMIC DNA]</scope>
    <source>
        <strain evidence="4">JCM 9377</strain>
    </source>
</reference>
<dbReference type="EMBL" id="BAAAUV010000005">
    <property type="protein sequence ID" value="GAA3208291.1"/>
    <property type="molecule type" value="Genomic_DNA"/>
</dbReference>
<accession>A0ABP6QAI3</accession>
<keyword evidence="4" id="KW-1185">Reference proteome</keyword>
<feature type="region of interest" description="Disordered" evidence="1">
    <location>
        <begin position="161"/>
        <end position="192"/>
    </location>
</feature>
<gene>
    <name evidence="3" type="ORF">GCM10010468_25170</name>
</gene>
<protein>
    <recommendedName>
        <fullName evidence="2">Swt1-like HEPN domain-containing protein</fullName>
    </recommendedName>
</protein>
<evidence type="ECO:0000313" key="4">
    <source>
        <dbReference type="Proteomes" id="UP001501237"/>
    </source>
</evidence>
<organism evidence="3 4">
    <name type="scientific">Actinocorallia longicatena</name>
    <dbReference type="NCBI Taxonomy" id="111803"/>
    <lineage>
        <taxon>Bacteria</taxon>
        <taxon>Bacillati</taxon>
        <taxon>Actinomycetota</taxon>
        <taxon>Actinomycetes</taxon>
        <taxon>Streptosporangiales</taxon>
        <taxon>Thermomonosporaceae</taxon>
        <taxon>Actinocorallia</taxon>
    </lineage>
</organism>
<dbReference type="Pfam" id="PF18731">
    <property type="entry name" value="HEPN_Swt1"/>
    <property type="match status" value="1"/>
</dbReference>
<evidence type="ECO:0000256" key="1">
    <source>
        <dbReference type="SAM" id="MobiDB-lite"/>
    </source>
</evidence>
<evidence type="ECO:0000313" key="3">
    <source>
        <dbReference type="EMBL" id="GAA3208291.1"/>
    </source>
</evidence>
<comment type="caution">
    <text evidence="3">The sequence shown here is derived from an EMBL/GenBank/DDBJ whole genome shotgun (WGS) entry which is preliminary data.</text>
</comment>
<sequence>MTKSGFSGPFEVLTHYAASVVAKLINHDQVTGGLRLVTGVLNPVVQEHMTRAHGGRWQARFAQRHPRTGMTQESLGDLGYLVWVLTKEETAFRGKLPGRVFQLAHRVREARNLASHDQLNDLDPAAATTALQNMAEFVTLLGSPGTGNEIRQLAGRVKGAAPNTPHVVKPVTAPSRKKGKGRRAAPAPRRAAPVPARPVVQVKIGCGAVAALALIGITVAWVVFGPEEPDPYQGRFKDEKVGARLNGGQVEMSDGYHLELLDEPLKPAEGLYDGQLAFTGGEISAPDGRIVVLTRKEKLGYATCQAATRYVTSAKAAKGLRLCLTTDKGVVAGVAVKSVSRQDAHVFVKLDLAVWKGRK</sequence>
<name>A0ABP6QAI3_9ACTN</name>